<evidence type="ECO:0000256" key="3">
    <source>
        <dbReference type="ARBA" id="ARBA00022432"/>
    </source>
</evidence>
<feature type="active site" description="Proton donor" evidence="7">
    <location>
        <position position="355"/>
    </location>
</feature>
<dbReference type="PROSITE" id="PS00765">
    <property type="entry name" value="P_GLUCOSE_ISOMERASE_1"/>
    <property type="match status" value="1"/>
</dbReference>
<keyword evidence="4 7" id="KW-0324">Glycolysis</keyword>
<evidence type="ECO:0000256" key="8">
    <source>
        <dbReference type="RuleBase" id="RU000612"/>
    </source>
</evidence>
<dbReference type="PROSITE" id="PS00174">
    <property type="entry name" value="P_GLUCOSE_ISOMERASE_2"/>
    <property type="match status" value="1"/>
</dbReference>
<dbReference type="EC" id="5.3.1.9" evidence="7"/>
<dbReference type="InterPro" id="IPR035482">
    <property type="entry name" value="SIS_PGI_2"/>
</dbReference>
<dbReference type="RefSeq" id="WP_348737487.1">
    <property type="nucleotide sequence ID" value="NZ_CAXJRC010000009.1"/>
</dbReference>
<keyword evidence="5 7" id="KW-0413">Isomerase</keyword>
<evidence type="ECO:0000256" key="6">
    <source>
        <dbReference type="ARBA" id="ARBA00029321"/>
    </source>
</evidence>
<dbReference type="PANTHER" id="PTHR11469:SF1">
    <property type="entry name" value="GLUCOSE-6-PHOSPHATE ISOMERASE"/>
    <property type="match status" value="1"/>
</dbReference>
<dbReference type="PRINTS" id="PR00662">
    <property type="entry name" value="G6PISOMERASE"/>
</dbReference>
<dbReference type="GO" id="GO:0004347">
    <property type="term" value="F:glucose-6-phosphate isomerase activity"/>
    <property type="evidence" value="ECO:0007669"/>
    <property type="project" value="UniProtKB-EC"/>
</dbReference>
<comment type="similarity">
    <text evidence="2 7 8">Belongs to the GPI family.</text>
</comment>
<dbReference type="InterPro" id="IPR035476">
    <property type="entry name" value="SIS_PGI_1"/>
</dbReference>
<dbReference type="EMBL" id="CAXJRC010000009">
    <property type="protein sequence ID" value="CAL2105676.1"/>
    <property type="molecule type" value="Genomic_DNA"/>
</dbReference>
<evidence type="ECO:0000313" key="10">
    <source>
        <dbReference type="Proteomes" id="UP001497602"/>
    </source>
</evidence>
<reference evidence="9 10" key="1">
    <citation type="submission" date="2024-05" db="EMBL/GenBank/DDBJ databases">
        <authorList>
            <person name="Duchaud E."/>
        </authorList>
    </citation>
    <scope>NUCLEOTIDE SEQUENCE [LARGE SCALE GENOMIC DNA]</scope>
    <source>
        <strain evidence="9">Ena-SAMPLE-TAB-13-05-2024-13:56:06:370-140305</strain>
    </source>
</reference>
<dbReference type="InterPro" id="IPR023096">
    <property type="entry name" value="G6P_Isomerase_C"/>
</dbReference>
<dbReference type="PROSITE" id="PS51463">
    <property type="entry name" value="P_GLUCOSE_ISOMERASE_3"/>
    <property type="match status" value="1"/>
</dbReference>
<evidence type="ECO:0000256" key="5">
    <source>
        <dbReference type="ARBA" id="ARBA00023235"/>
    </source>
</evidence>
<dbReference type="SUPFAM" id="SSF53697">
    <property type="entry name" value="SIS domain"/>
    <property type="match status" value="1"/>
</dbReference>
<keyword evidence="3 7" id="KW-0312">Gluconeogenesis</keyword>
<dbReference type="InterPro" id="IPR046348">
    <property type="entry name" value="SIS_dom_sf"/>
</dbReference>
<keyword evidence="10" id="KW-1185">Reference proteome</keyword>
<feature type="active site" evidence="7">
    <location>
        <position position="513"/>
    </location>
</feature>
<dbReference type="Proteomes" id="UP001497602">
    <property type="component" value="Unassembled WGS sequence"/>
</dbReference>
<dbReference type="HAMAP" id="MF_00473">
    <property type="entry name" value="G6P_isomerase"/>
    <property type="match status" value="1"/>
</dbReference>
<dbReference type="Pfam" id="PF00342">
    <property type="entry name" value="PGI"/>
    <property type="match status" value="1"/>
</dbReference>
<name>A0ABM9PJD4_9FLAO</name>
<comment type="pathway">
    <text evidence="7">Carbohydrate biosynthesis; gluconeogenesis.</text>
</comment>
<gene>
    <name evidence="7 9" type="primary">pgi</name>
    <name evidence="9" type="ORF">T190115A13A_180005</name>
</gene>
<keyword evidence="7" id="KW-0963">Cytoplasm</keyword>
<dbReference type="NCBIfam" id="NF001211">
    <property type="entry name" value="PRK00179.1"/>
    <property type="match status" value="1"/>
</dbReference>
<feature type="active site" evidence="7">
    <location>
        <position position="386"/>
    </location>
</feature>
<comment type="pathway">
    <text evidence="1 7 8">Carbohydrate degradation; glycolysis; D-glyceraldehyde 3-phosphate and glycerone phosphate from D-glucose: step 2/4.</text>
</comment>
<evidence type="ECO:0000313" key="9">
    <source>
        <dbReference type="EMBL" id="CAL2105676.1"/>
    </source>
</evidence>
<accession>A0ABM9PJD4</accession>
<dbReference type="CDD" id="cd05015">
    <property type="entry name" value="SIS_PGI_1"/>
    <property type="match status" value="1"/>
</dbReference>
<evidence type="ECO:0000256" key="2">
    <source>
        <dbReference type="ARBA" id="ARBA00006604"/>
    </source>
</evidence>
<proteinExistence type="inferred from homology"/>
<dbReference type="Gene3D" id="3.40.50.10490">
    <property type="entry name" value="Glucose-6-phosphate isomerase like protein, domain 1"/>
    <property type="match status" value="2"/>
</dbReference>
<comment type="function">
    <text evidence="7">Catalyzes the reversible isomerization of glucose-6-phosphate to fructose-6-phosphate.</text>
</comment>
<comment type="caution">
    <text evidence="9">The sequence shown here is derived from an EMBL/GenBank/DDBJ whole genome shotgun (WGS) entry which is preliminary data.</text>
</comment>
<evidence type="ECO:0000256" key="1">
    <source>
        <dbReference type="ARBA" id="ARBA00004926"/>
    </source>
</evidence>
<sequence>MALKNTNPTQTIAWKKLEEHFQEAKHYQLKKLFQEENERATNYKLQVGDLSLDYSKNHFTSETLAHLVALAKELDLKDAIEKYFTGAVINQTENRAVLHTALRSTTDEVVLVDGKEVKPKVQTTLRKIKAFSNKVISGKWKGFTGKSITDVVNIGIGGSDLGPNMVVDALKFYKNKLNTHFVSNVDGDHLHEIINTLNPETTLFVIVSKSFTTQETITNANTIRDWFLKSATVFDVAKHFVAVSTNLEAVTNFGIDKKNIFPMWDWVGGRFSLWSAVGLTISLALGFDNFKALLNGAEKMDLHFRNTPFEENMPVIMALLGVWYTNFFKAETEAVLSYAHYLQRFPEYLQQVSMESNGKGVDRNGEPINYQTGAILWGGVGTNIQHSFMQLVHQGTKNIPVDFIGVETSLHADSKHHEILMANFYAQSEALAFGKTKQEAHLELKMEGKMQDLNTLLPYKVFEGNRQSNTILLKKLSPEALGMLISAYEHKVFTQGVLWNIYSFDQFGVELGKVLAKKILESHK</sequence>
<evidence type="ECO:0000256" key="4">
    <source>
        <dbReference type="ARBA" id="ARBA00023152"/>
    </source>
</evidence>
<organism evidence="9 10">
    <name type="scientific">Tenacibaculum vairaonense</name>
    <dbReference type="NCBI Taxonomy" id="3137860"/>
    <lineage>
        <taxon>Bacteria</taxon>
        <taxon>Pseudomonadati</taxon>
        <taxon>Bacteroidota</taxon>
        <taxon>Flavobacteriia</taxon>
        <taxon>Flavobacteriales</taxon>
        <taxon>Flavobacteriaceae</taxon>
        <taxon>Tenacibaculum</taxon>
    </lineage>
</organism>
<comment type="catalytic activity">
    <reaction evidence="6 7 8">
        <text>alpha-D-glucose 6-phosphate = beta-D-fructose 6-phosphate</text>
        <dbReference type="Rhea" id="RHEA:11816"/>
        <dbReference type="ChEBI" id="CHEBI:57634"/>
        <dbReference type="ChEBI" id="CHEBI:58225"/>
        <dbReference type="EC" id="5.3.1.9"/>
    </reaction>
</comment>
<comment type="subcellular location">
    <subcellularLocation>
        <location evidence="7">Cytoplasm</location>
    </subcellularLocation>
</comment>
<dbReference type="InterPro" id="IPR018189">
    <property type="entry name" value="Phosphoglucose_isomerase_CS"/>
</dbReference>
<dbReference type="PANTHER" id="PTHR11469">
    <property type="entry name" value="GLUCOSE-6-PHOSPHATE ISOMERASE"/>
    <property type="match status" value="1"/>
</dbReference>
<dbReference type="Gene3D" id="1.10.1390.10">
    <property type="match status" value="1"/>
</dbReference>
<evidence type="ECO:0000256" key="7">
    <source>
        <dbReference type="HAMAP-Rule" id="MF_00473"/>
    </source>
</evidence>
<dbReference type="InterPro" id="IPR001672">
    <property type="entry name" value="G6P_Isomerase"/>
</dbReference>
<dbReference type="CDD" id="cd05016">
    <property type="entry name" value="SIS_PGI_2"/>
    <property type="match status" value="1"/>
</dbReference>
<protein>
    <recommendedName>
        <fullName evidence="7">Glucose-6-phosphate isomerase</fullName>
        <shortName evidence="7">GPI</shortName>
        <ecNumber evidence="7">5.3.1.9</ecNumber>
    </recommendedName>
    <alternativeName>
        <fullName evidence="7">Phosphoglucose isomerase</fullName>
        <shortName evidence="7">PGI</shortName>
    </alternativeName>
    <alternativeName>
        <fullName evidence="7">Phosphohexose isomerase</fullName>
        <shortName evidence="7">PHI</shortName>
    </alternativeName>
</protein>